<sequence>MVFQKVRCWDQSYLYFI</sequence>
<reference evidence="1" key="1">
    <citation type="submission" date="2014-11" db="EMBL/GenBank/DDBJ databases">
        <authorList>
            <person name="Amaro Gonzalez C."/>
        </authorList>
    </citation>
    <scope>NUCLEOTIDE SEQUENCE</scope>
</reference>
<organism evidence="1">
    <name type="scientific">Anguilla anguilla</name>
    <name type="common">European freshwater eel</name>
    <name type="synonym">Muraena anguilla</name>
    <dbReference type="NCBI Taxonomy" id="7936"/>
    <lineage>
        <taxon>Eukaryota</taxon>
        <taxon>Metazoa</taxon>
        <taxon>Chordata</taxon>
        <taxon>Craniata</taxon>
        <taxon>Vertebrata</taxon>
        <taxon>Euteleostomi</taxon>
        <taxon>Actinopterygii</taxon>
        <taxon>Neopterygii</taxon>
        <taxon>Teleostei</taxon>
        <taxon>Anguilliformes</taxon>
        <taxon>Anguillidae</taxon>
        <taxon>Anguilla</taxon>
    </lineage>
</organism>
<dbReference type="AlphaFoldDB" id="A0A0E9VB63"/>
<proteinExistence type="predicted"/>
<reference evidence="1" key="2">
    <citation type="journal article" date="2015" name="Fish Shellfish Immunol.">
        <title>Early steps in the European eel (Anguilla anguilla)-Vibrio vulnificus interaction in the gills: Role of the RtxA13 toxin.</title>
        <authorList>
            <person name="Callol A."/>
            <person name="Pajuelo D."/>
            <person name="Ebbesson L."/>
            <person name="Teles M."/>
            <person name="MacKenzie S."/>
            <person name="Amaro C."/>
        </authorList>
    </citation>
    <scope>NUCLEOTIDE SEQUENCE</scope>
</reference>
<protein>
    <submittedName>
        <fullName evidence="1">Uncharacterized protein</fullName>
    </submittedName>
</protein>
<name>A0A0E9VB63_ANGAN</name>
<dbReference type="EMBL" id="GBXM01033326">
    <property type="protein sequence ID" value="JAH75251.1"/>
    <property type="molecule type" value="Transcribed_RNA"/>
</dbReference>
<evidence type="ECO:0000313" key="1">
    <source>
        <dbReference type="EMBL" id="JAH75251.1"/>
    </source>
</evidence>
<accession>A0A0E9VB63</accession>